<accession>A0AAX1UG93</accession>
<sequence length="60" mass="6149">MTSALLRLKNGIGVTSLAIDGTSELRGRVRTAACLKGQTGAAKPRDLIVLLLSAEEGAPS</sequence>
<evidence type="ECO:0000313" key="2">
    <source>
        <dbReference type="Proteomes" id="UP000266305"/>
    </source>
</evidence>
<dbReference type="RefSeq" id="WP_119001198.1">
    <property type="nucleotide sequence ID" value="NZ_QWGP01000032.1"/>
</dbReference>
<dbReference type="EMBL" id="QWGP01000032">
    <property type="protein sequence ID" value="RHZ91575.1"/>
    <property type="molecule type" value="Genomic_DNA"/>
</dbReference>
<comment type="caution">
    <text evidence="1">The sequence shown here is derived from an EMBL/GenBank/DDBJ whole genome shotgun (WGS) entry which is preliminary data.</text>
</comment>
<protein>
    <submittedName>
        <fullName evidence="1">Uncharacterized protein</fullName>
    </submittedName>
</protein>
<reference evidence="1 2" key="1">
    <citation type="submission" date="2018-08" db="EMBL/GenBank/DDBJ databases">
        <title>Draft genome sequence of Rhodobacter sphaeroides FY.</title>
        <authorList>
            <person name="Rayyan A."/>
            <person name="Meyer T.E."/>
            <person name="Kyndt J.A."/>
        </authorList>
    </citation>
    <scope>NUCLEOTIDE SEQUENCE [LARGE SCALE GENOMIC DNA]</scope>
    <source>
        <strain evidence="1 2">FY</strain>
    </source>
</reference>
<name>A0AAX1UG93_CERSP</name>
<dbReference type="Proteomes" id="UP000266305">
    <property type="component" value="Unassembled WGS sequence"/>
</dbReference>
<proteinExistence type="predicted"/>
<organism evidence="1 2">
    <name type="scientific">Cereibacter sphaeroides</name>
    <name type="common">Rhodobacter sphaeroides</name>
    <dbReference type="NCBI Taxonomy" id="1063"/>
    <lineage>
        <taxon>Bacteria</taxon>
        <taxon>Pseudomonadati</taxon>
        <taxon>Pseudomonadota</taxon>
        <taxon>Alphaproteobacteria</taxon>
        <taxon>Rhodobacterales</taxon>
        <taxon>Paracoccaceae</taxon>
        <taxon>Cereibacter</taxon>
    </lineage>
</organism>
<gene>
    <name evidence="1" type="ORF">D1114_19900</name>
</gene>
<dbReference type="AlphaFoldDB" id="A0AAX1UG93"/>
<evidence type="ECO:0000313" key="1">
    <source>
        <dbReference type="EMBL" id="RHZ91575.1"/>
    </source>
</evidence>